<keyword evidence="1" id="KW-0472">Membrane</keyword>
<dbReference type="RefSeq" id="WP_066239878.1">
    <property type="nucleotide sequence ID" value="NZ_LSGP01000013.1"/>
</dbReference>
<protein>
    <submittedName>
        <fullName evidence="2">Uncharacterized protein</fullName>
    </submittedName>
</protein>
<feature type="transmembrane region" description="Helical" evidence="1">
    <location>
        <begin position="20"/>
        <end position="42"/>
    </location>
</feature>
<comment type="caution">
    <text evidence="2">The sequence shown here is derived from an EMBL/GenBank/DDBJ whole genome shotgun (WGS) entry which is preliminary data.</text>
</comment>
<evidence type="ECO:0000313" key="2">
    <source>
        <dbReference type="EMBL" id="KYZ77469.1"/>
    </source>
</evidence>
<gene>
    <name evidence="2" type="ORF">AXX12_05000</name>
</gene>
<proteinExistence type="predicted"/>
<dbReference type="STRING" id="1794912.AXX12_05000"/>
<dbReference type="AlphaFoldDB" id="A0A154BU61"/>
<dbReference type="EMBL" id="LSGP01000013">
    <property type="protein sequence ID" value="KYZ77469.1"/>
    <property type="molecule type" value="Genomic_DNA"/>
</dbReference>
<evidence type="ECO:0000256" key="1">
    <source>
        <dbReference type="SAM" id="Phobius"/>
    </source>
</evidence>
<dbReference type="Proteomes" id="UP000076268">
    <property type="component" value="Unassembled WGS sequence"/>
</dbReference>
<organism evidence="2 3">
    <name type="scientific">Anaerosporomusa subterranea</name>
    <dbReference type="NCBI Taxonomy" id="1794912"/>
    <lineage>
        <taxon>Bacteria</taxon>
        <taxon>Bacillati</taxon>
        <taxon>Bacillota</taxon>
        <taxon>Negativicutes</taxon>
        <taxon>Acetonemataceae</taxon>
        <taxon>Anaerosporomusa</taxon>
    </lineage>
</organism>
<keyword evidence="1" id="KW-1133">Transmembrane helix</keyword>
<sequence length="130" mass="14695">MENDQKPSRRPAWLSPHLSWKLLLVLALLVLNAFGNLFSAFVQLQANNLSAAAIYLVTFALYVLPAYGLFKLKNWARLLQLTFSIIFVVQGAFVMFSGFMFLGMVNVVLYGLTGIYLLSDECRHLFKKSV</sequence>
<keyword evidence="1" id="KW-0812">Transmembrane</keyword>
<dbReference type="OrthoDB" id="1682519at2"/>
<accession>A0A154BU61</accession>
<name>A0A154BU61_ANASB</name>
<feature type="transmembrane region" description="Helical" evidence="1">
    <location>
        <begin position="48"/>
        <end position="68"/>
    </location>
</feature>
<evidence type="ECO:0000313" key="3">
    <source>
        <dbReference type="Proteomes" id="UP000076268"/>
    </source>
</evidence>
<reference evidence="2 3" key="1">
    <citation type="submission" date="2016-02" db="EMBL/GenBank/DDBJ databases">
        <title>Anaerosporomusa subterraneum gen. nov., sp. nov., a spore-forming obligate anaerobe isolated from saprolite.</title>
        <authorList>
            <person name="Choi J.K."/>
            <person name="Shah M."/>
            <person name="Yee N."/>
        </authorList>
    </citation>
    <scope>NUCLEOTIDE SEQUENCE [LARGE SCALE GENOMIC DNA]</scope>
    <source>
        <strain evidence="2 3">RU4</strain>
    </source>
</reference>
<keyword evidence="3" id="KW-1185">Reference proteome</keyword>